<keyword evidence="2" id="KW-0813">Transport</keyword>
<feature type="transmembrane region" description="Helical" evidence="7">
    <location>
        <begin position="810"/>
        <end position="831"/>
    </location>
</feature>
<dbReference type="Gene3D" id="1.20.1720.10">
    <property type="entry name" value="Multidrug resistance protein D"/>
    <property type="match status" value="1"/>
</dbReference>
<evidence type="ECO:0000256" key="4">
    <source>
        <dbReference type="ARBA" id="ARBA00022989"/>
    </source>
</evidence>
<keyword evidence="4 7" id="KW-1133">Transmembrane helix</keyword>
<dbReference type="EMBL" id="JAHCVI010000001">
    <property type="protein sequence ID" value="KAG7292802.1"/>
    <property type="molecule type" value="Genomic_DNA"/>
</dbReference>
<keyword evidence="5 7" id="KW-0472">Membrane</keyword>
<keyword evidence="10" id="KW-1185">Reference proteome</keyword>
<feature type="transmembrane region" description="Helical" evidence="7">
    <location>
        <begin position="746"/>
        <end position="774"/>
    </location>
</feature>
<dbReference type="Gene3D" id="1.20.1250.20">
    <property type="entry name" value="MFS general substrate transporter like domains"/>
    <property type="match status" value="1"/>
</dbReference>
<name>A0AAD4I245_9PEZI</name>
<dbReference type="GO" id="GO:0022857">
    <property type="term" value="F:transmembrane transporter activity"/>
    <property type="evidence" value="ECO:0007669"/>
    <property type="project" value="InterPro"/>
</dbReference>
<feature type="transmembrane region" description="Helical" evidence="7">
    <location>
        <begin position="720"/>
        <end position="740"/>
    </location>
</feature>
<evidence type="ECO:0000256" key="6">
    <source>
        <dbReference type="SAM" id="MobiDB-lite"/>
    </source>
</evidence>
<dbReference type="Proteomes" id="UP001197093">
    <property type="component" value="Unassembled WGS sequence"/>
</dbReference>
<feature type="domain" description="Major facilitator superfamily (MFS) profile" evidence="8">
    <location>
        <begin position="384"/>
        <end position="835"/>
    </location>
</feature>
<evidence type="ECO:0000256" key="7">
    <source>
        <dbReference type="SAM" id="Phobius"/>
    </source>
</evidence>
<dbReference type="PANTHER" id="PTHR23502:SF51">
    <property type="entry name" value="QUINIDINE RESISTANCE PROTEIN 1-RELATED"/>
    <property type="match status" value="1"/>
</dbReference>
<dbReference type="FunFam" id="1.20.1720.10:FF:000009">
    <property type="entry name" value="MFS multidrug transporter"/>
    <property type="match status" value="1"/>
</dbReference>
<feature type="transmembrane region" description="Helical" evidence="7">
    <location>
        <begin position="536"/>
        <end position="558"/>
    </location>
</feature>
<feature type="transmembrane region" description="Helical" evidence="7">
    <location>
        <begin position="659"/>
        <end position="683"/>
    </location>
</feature>
<dbReference type="SUPFAM" id="SSF53686">
    <property type="entry name" value="Tryptophan synthase beta subunit-like PLP-dependent enzymes"/>
    <property type="match status" value="1"/>
</dbReference>
<feature type="transmembrane region" description="Helical" evidence="7">
    <location>
        <begin position="786"/>
        <end position="804"/>
    </location>
</feature>
<evidence type="ECO:0000313" key="9">
    <source>
        <dbReference type="EMBL" id="KAG7292802.1"/>
    </source>
</evidence>
<dbReference type="GO" id="GO:0005886">
    <property type="term" value="C:plasma membrane"/>
    <property type="evidence" value="ECO:0007669"/>
    <property type="project" value="TreeGrafter"/>
</dbReference>
<dbReference type="InterPro" id="IPR001926">
    <property type="entry name" value="TrpB-like_PALP"/>
</dbReference>
<feature type="transmembrane region" description="Helical" evidence="7">
    <location>
        <begin position="415"/>
        <end position="438"/>
    </location>
</feature>
<feature type="transmembrane region" description="Helical" evidence="7">
    <location>
        <begin position="450"/>
        <end position="467"/>
    </location>
</feature>
<dbReference type="InterPro" id="IPR036259">
    <property type="entry name" value="MFS_trans_sf"/>
</dbReference>
<feature type="transmembrane region" description="Helical" evidence="7">
    <location>
        <begin position="383"/>
        <end position="403"/>
    </location>
</feature>
<sequence length="857" mass="91122">MTSPSVIYINPAAKAWRYSPAKRALDGGTVESPVRAFHRLLPNYAETPLHSLPSVAEKLGLGHVFVKDESQRFDLPSFKILGASWAVYRAVAERLGLDALSLLAEDGPPLNLTSFGLLAREQGLRLRLVTCTEGNWGRAVARMGSYFGVPVTVYVPAHMHETTRERIRGEGAEVNVVDGDYDAAVAAAQGAAEAEGSLLVMDISWEGYETVPQHFKSAAREESSGPAATVLAVEPDTAACLKTSLEHGEMTKVPTADSIMCGMNCGTLSTSAWPLLSLGVDGAITIRDSDAHRAVKELEELGVKAEPGHEDAITSLNAETSEHQHHKGHDSAAQPFLHNPPASSGHAGGEKHGSRDKEQGVMGADAPPAQPPYSLFNAGEKRCIVLVASVASFISPVSASIYFPALNSLSREYQVSSTLINLSITMYMVFQGLAPSFTGSLSDSIGRRPVYLLCFVIYMAANIGLALQNQFAALMVLRCLQSSGSSGTIALGNAVVSDVASPAERGAYIGYVSLGGVVGVALGATIGGILSDYLGWRSIFWFLVICVGVVTMLVLLVLPETARAVVGNGSTRPAGWNVSLWDLLPSTKRRRESALAVGNGPGEVAGKTRFVNPFMTLRICADKEAGIVLLANGIVFAGYTAVVSAIPSQFHELYGFNDLHIGLCFIPVGVSAALSAIAVGHVADWNFARHARRLGISVSEAKQMSRDLGSFPIEMVRCQVALPMCALVAVSFIVYGWLLWAQTSVAGVLVMLFFVGLGVNGFFTMLSVLMVDVYPQAPATATAANNLVRCWIGAGASAAIVPMTNAMSSGWAYTLLALLNLSMAPLLWVIMRWGPKWRAERIAAEKARDSGRQSDSA</sequence>
<organism evidence="9 10">
    <name type="scientific">Staphylotrichum longicolle</name>
    <dbReference type="NCBI Taxonomy" id="669026"/>
    <lineage>
        <taxon>Eukaryota</taxon>
        <taxon>Fungi</taxon>
        <taxon>Dikarya</taxon>
        <taxon>Ascomycota</taxon>
        <taxon>Pezizomycotina</taxon>
        <taxon>Sordariomycetes</taxon>
        <taxon>Sordariomycetidae</taxon>
        <taxon>Sordariales</taxon>
        <taxon>Chaetomiaceae</taxon>
        <taxon>Staphylotrichum</taxon>
    </lineage>
</organism>
<keyword evidence="3 7" id="KW-0812">Transmembrane</keyword>
<evidence type="ECO:0000256" key="5">
    <source>
        <dbReference type="ARBA" id="ARBA00023136"/>
    </source>
</evidence>
<feature type="compositionally biased region" description="Basic and acidic residues" evidence="6">
    <location>
        <begin position="348"/>
        <end position="359"/>
    </location>
</feature>
<evidence type="ECO:0000313" key="10">
    <source>
        <dbReference type="Proteomes" id="UP001197093"/>
    </source>
</evidence>
<proteinExistence type="predicted"/>
<gene>
    <name evidence="9" type="ORF">NEMBOFW57_002846</name>
</gene>
<accession>A0AAD4I245</accession>
<comment type="subcellular location">
    <subcellularLocation>
        <location evidence="1">Membrane</location>
        <topology evidence="1">Multi-pass membrane protein</topology>
    </subcellularLocation>
</comment>
<dbReference type="Pfam" id="PF07690">
    <property type="entry name" value="MFS_1"/>
    <property type="match status" value="1"/>
</dbReference>
<comment type="caution">
    <text evidence="9">The sequence shown here is derived from an EMBL/GenBank/DDBJ whole genome shotgun (WGS) entry which is preliminary data.</text>
</comment>
<evidence type="ECO:0000256" key="1">
    <source>
        <dbReference type="ARBA" id="ARBA00004141"/>
    </source>
</evidence>
<dbReference type="SUPFAM" id="SSF103473">
    <property type="entry name" value="MFS general substrate transporter"/>
    <property type="match status" value="1"/>
</dbReference>
<dbReference type="PROSITE" id="PS50850">
    <property type="entry name" value="MFS"/>
    <property type="match status" value="1"/>
</dbReference>
<feature type="transmembrane region" description="Helical" evidence="7">
    <location>
        <begin position="625"/>
        <end position="647"/>
    </location>
</feature>
<dbReference type="Gene3D" id="3.40.50.1100">
    <property type="match status" value="2"/>
</dbReference>
<protein>
    <recommendedName>
        <fullName evidence="8">Major facilitator superfamily (MFS) profile domain-containing protein</fullName>
    </recommendedName>
</protein>
<dbReference type="PANTHER" id="PTHR23502">
    <property type="entry name" value="MAJOR FACILITATOR SUPERFAMILY"/>
    <property type="match status" value="1"/>
</dbReference>
<dbReference type="InterPro" id="IPR020846">
    <property type="entry name" value="MFS_dom"/>
</dbReference>
<feature type="transmembrane region" description="Helical" evidence="7">
    <location>
        <begin position="508"/>
        <end position="530"/>
    </location>
</feature>
<dbReference type="Pfam" id="PF00291">
    <property type="entry name" value="PALP"/>
    <property type="match status" value="2"/>
</dbReference>
<evidence type="ECO:0000256" key="3">
    <source>
        <dbReference type="ARBA" id="ARBA00022692"/>
    </source>
</evidence>
<evidence type="ECO:0000259" key="8">
    <source>
        <dbReference type="PROSITE" id="PS50850"/>
    </source>
</evidence>
<reference evidence="9" key="1">
    <citation type="submission" date="2023-02" db="EMBL/GenBank/DDBJ databases">
        <authorList>
            <person name="Palmer J.M."/>
        </authorList>
    </citation>
    <scope>NUCLEOTIDE SEQUENCE</scope>
    <source>
        <strain evidence="9">FW57</strain>
    </source>
</reference>
<feature type="region of interest" description="Disordered" evidence="6">
    <location>
        <begin position="320"/>
        <end position="366"/>
    </location>
</feature>
<evidence type="ECO:0000256" key="2">
    <source>
        <dbReference type="ARBA" id="ARBA00022448"/>
    </source>
</evidence>
<dbReference type="AlphaFoldDB" id="A0AAD4I245"/>
<dbReference type="InterPro" id="IPR011701">
    <property type="entry name" value="MFS"/>
</dbReference>
<dbReference type="InterPro" id="IPR036052">
    <property type="entry name" value="TrpB-like_PALP_sf"/>
</dbReference>